<dbReference type="AlphaFoldDB" id="A0A397J2F3"/>
<evidence type="ECO:0008006" key="3">
    <source>
        <dbReference type="Google" id="ProtNLM"/>
    </source>
</evidence>
<dbReference type="STRING" id="1348612.A0A397J2F3"/>
<gene>
    <name evidence="1" type="ORF">Glove_139g143</name>
</gene>
<proteinExistence type="predicted"/>
<name>A0A397J2F3_9GLOM</name>
<protein>
    <recommendedName>
        <fullName evidence="3">Retrotransposon gag domain-containing protein</fullName>
    </recommendedName>
</protein>
<dbReference type="Proteomes" id="UP000266861">
    <property type="component" value="Unassembled WGS sequence"/>
</dbReference>
<accession>A0A397J2F3</accession>
<evidence type="ECO:0000313" key="1">
    <source>
        <dbReference type="EMBL" id="RHZ80196.1"/>
    </source>
</evidence>
<comment type="caution">
    <text evidence="1">The sequence shown here is derived from an EMBL/GenBank/DDBJ whole genome shotgun (WGS) entry which is preliminary data.</text>
</comment>
<evidence type="ECO:0000313" key="2">
    <source>
        <dbReference type="Proteomes" id="UP000266861"/>
    </source>
</evidence>
<organism evidence="1 2">
    <name type="scientific">Diversispora epigaea</name>
    <dbReference type="NCBI Taxonomy" id="1348612"/>
    <lineage>
        <taxon>Eukaryota</taxon>
        <taxon>Fungi</taxon>
        <taxon>Fungi incertae sedis</taxon>
        <taxon>Mucoromycota</taxon>
        <taxon>Glomeromycotina</taxon>
        <taxon>Glomeromycetes</taxon>
        <taxon>Diversisporales</taxon>
        <taxon>Diversisporaceae</taxon>
        <taxon>Diversispora</taxon>
    </lineage>
</organism>
<keyword evidence="2" id="KW-1185">Reference proteome</keyword>
<dbReference type="OrthoDB" id="2345504at2759"/>
<sequence>MAATSRQHIYQAIGNVSSQIPNYIGQEPPDDYCNKIQQAISFADTMIANTNIANANTFTDAHKADIYKSKMAGKYIPVPAQHPVGTNIDIPDRFRAWLRHKYHELTVGTRQASLTKLTQEKFLPIDTLETYKERIRLLLLQTPNNNADALAILWNHLPDELFSRMESTVPADIDAFFTNLKNIWLKRQPSTFTYNGNRNSPIIISNSSPTSYQPHDLKNEKRAMDHLESIAMRLEYSDNASRNPDALENFIEDELYARLGHANYNLRKEPFG</sequence>
<reference evidence="1 2" key="1">
    <citation type="submission" date="2018-08" db="EMBL/GenBank/DDBJ databases">
        <title>Genome and evolution of the arbuscular mycorrhizal fungus Diversispora epigaea (formerly Glomus versiforme) and its bacterial endosymbionts.</title>
        <authorList>
            <person name="Sun X."/>
            <person name="Fei Z."/>
            <person name="Harrison M."/>
        </authorList>
    </citation>
    <scope>NUCLEOTIDE SEQUENCE [LARGE SCALE GENOMIC DNA]</scope>
    <source>
        <strain evidence="1 2">IT104</strain>
    </source>
</reference>
<dbReference type="EMBL" id="PQFF01000130">
    <property type="protein sequence ID" value="RHZ80196.1"/>
    <property type="molecule type" value="Genomic_DNA"/>
</dbReference>